<keyword evidence="3 6" id="KW-0812">Transmembrane</keyword>
<evidence type="ECO:0000256" key="2">
    <source>
        <dbReference type="ARBA" id="ARBA00006840"/>
    </source>
</evidence>
<dbReference type="PRINTS" id="PR00259">
    <property type="entry name" value="TMFOUR"/>
</dbReference>
<dbReference type="PIRSF" id="PIRSF002419">
    <property type="entry name" value="Tetraspanin"/>
    <property type="match status" value="1"/>
</dbReference>
<dbReference type="Pfam" id="PF00335">
    <property type="entry name" value="Tetraspanin"/>
    <property type="match status" value="1"/>
</dbReference>
<accession>A0ABM3XKT8</accession>
<dbReference type="InterPro" id="IPR000301">
    <property type="entry name" value="Tetraspanin_animals"/>
</dbReference>
<evidence type="ECO:0000256" key="4">
    <source>
        <dbReference type="ARBA" id="ARBA00022989"/>
    </source>
</evidence>
<dbReference type="Proteomes" id="UP001652624">
    <property type="component" value="Chromosome 7"/>
</dbReference>
<comment type="similarity">
    <text evidence="2 6">Belongs to the tetraspanin (TM4SF) family.</text>
</comment>
<sequence length="237" mass="26197">MAGVSTWIKHFMFIFNFLFWLCGVLVLSVTTWLIRDKNIKEILSLENTAQPYNAMNILVAVSAVIIILGFLGCCGAISESRLALLGFFIGMLVLLILQVIAGTVGIISKHKVEHILNNTFSETIQLLNSTAEAAKIFQEALIAFQKKFKCCGLINGAADWGHNFENISTSCECTATTAYSCTIYDRKHVYSQTCISLIKEEIKEHINTVIGIAFGLALIEVFGLLFSLILFFQIGAK</sequence>
<name>A0ABM3XKT8_ERIEU</name>
<evidence type="ECO:0000256" key="1">
    <source>
        <dbReference type="ARBA" id="ARBA00004141"/>
    </source>
</evidence>
<dbReference type="InterPro" id="IPR018499">
    <property type="entry name" value="Tetraspanin/Peripherin"/>
</dbReference>
<organism evidence="7 8">
    <name type="scientific">Erinaceus europaeus</name>
    <name type="common">Western European hedgehog</name>
    <dbReference type="NCBI Taxonomy" id="9365"/>
    <lineage>
        <taxon>Eukaryota</taxon>
        <taxon>Metazoa</taxon>
        <taxon>Chordata</taxon>
        <taxon>Craniata</taxon>
        <taxon>Vertebrata</taxon>
        <taxon>Euteleostomi</taxon>
        <taxon>Mammalia</taxon>
        <taxon>Eutheria</taxon>
        <taxon>Laurasiatheria</taxon>
        <taxon>Eulipotyphla</taxon>
        <taxon>Erinaceidae</taxon>
        <taxon>Erinaceinae</taxon>
        <taxon>Erinaceus</taxon>
    </lineage>
</organism>
<feature type="transmembrane region" description="Helical" evidence="6">
    <location>
        <begin position="12"/>
        <end position="34"/>
    </location>
</feature>
<evidence type="ECO:0000256" key="6">
    <source>
        <dbReference type="RuleBase" id="RU361218"/>
    </source>
</evidence>
<reference evidence="8" key="1">
    <citation type="submission" date="2025-08" db="UniProtKB">
        <authorList>
            <consortium name="RefSeq"/>
        </authorList>
    </citation>
    <scope>IDENTIFICATION</scope>
</reference>
<evidence type="ECO:0000256" key="5">
    <source>
        <dbReference type="ARBA" id="ARBA00023136"/>
    </source>
</evidence>
<evidence type="ECO:0000313" key="8">
    <source>
        <dbReference type="RefSeq" id="XP_060049443.1"/>
    </source>
</evidence>
<gene>
    <name evidence="8" type="primary">TSPAN8</name>
</gene>
<keyword evidence="5 6" id="KW-0472">Membrane</keyword>
<dbReference type="Gene3D" id="1.10.1450.10">
    <property type="entry name" value="Tetraspanin"/>
    <property type="match status" value="1"/>
</dbReference>
<evidence type="ECO:0000256" key="3">
    <source>
        <dbReference type="ARBA" id="ARBA00022692"/>
    </source>
</evidence>
<keyword evidence="4 6" id="KW-1133">Transmembrane helix</keyword>
<feature type="transmembrane region" description="Helical" evidence="6">
    <location>
        <begin position="209"/>
        <end position="234"/>
    </location>
</feature>
<proteinExistence type="inferred from homology"/>
<keyword evidence="7" id="KW-1185">Reference proteome</keyword>
<dbReference type="SUPFAM" id="SSF48652">
    <property type="entry name" value="Tetraspanin"/>
    <property type="match status" value="1"/>
</dbReference>
<feature type="transmembrane region" description="Helical" evidence="6">
    <location>
        <begin position="84"/>
        <end position="107"/>
    </location>
</feature>
<comment type="subcellular location">
    <subcellularLocation>
        <location evidence="1 6">Membrane</location>
        <topology evidence="1 6">Multi-pass membrane protein</topology>
    </subcellularLocation>
</comment>
<evidence type="ECO:0000313" key="7">
    <source>
        <dbReference type="Proteomes" id="UP001652624"/>
    </source>
</evidence>
<dbReference type="PANTHER" id="PTHR19282:SF380">
    <property type="entry name" value="TETRASPANIN-8"/>
    <property type="match status" value="1"/>
</dbReference>
<dbReference type="GeneID" id="132539299"/>
<dbReference type="InterPro" id="IPR008952">
    <property type="entry name" value="Tetraspanin_EC2_sf"/>
</dbReference>
<protein>
    <recommendedName>
        <fullName evidence="6">Tetraspanin</fullName>
    </recommendedName>
</protein>
<dbReference type="RefSeq" id="XP_060049443.1">
    <property type="nucleotide sequence ID" value="XM_060193460.1"/>
</dbReference>
<dbReference type="PANTHER" id="PTHR19282">
    <property type="entry name" value="TETRASPANIN"/>
    <property type="match status" value="1"/>
</dbReference>
<feature type="transmembrane region" description="Helical" evidence="6">
    <location>
        <begin position="55"/>
        <end position="78"/>
    </location>
</feature>